<dbReference type="AlphaFoldDB" id="A0A1L9QWW5"/>
<comment type="caution">
    <text evidence="2">The sequence shown here is derived from an EMBL/GenBank/DDBJ whole genome shotgun (WGS) entry which is preliminary data.</text>
</comment>
<evidence type="ECO:0000313" key="3">
    <source>
        <dbReference type="Proteomes" id="UP000183940"/>
    </source>
</evidence>
<reference evidence="2" key="1">
    <citation type="submission" date="2016-10" db="EMBL/GenBank/DDBJ databases">
        <title>CRISPR-Cas defence system in Roseofilum reptotaenium: evidence of a bacteriophage-cyanobacterium arms race in the coral black band disease.</title>
        <authorList>
            <person name="Buerger P."/>
            <person name="Wood-Charlson E.M."/>
            <person name="Weynberg K.D."/>
            <person name="Willis B."/>
            <person name="Van Oppen M.J."/>
        </authorList>
    </citation>
    <scope>NUCLEOTIDE SEQUENCE [LARGE SCALE GENOMIC DNA]</scope>
    <source>
        <strain evidence="2">AO1-A</strain>
    </source>
</reference>
<comment type="similarity">
    <text evidence="1">Belongs to the UPF0175 family.</text>
</comment>
<dbReference type="STRING" id="1925591.BI308_03350"/>
<protein>
    <submittedName>
        <fullName evidence="2">Uncharacterized protein</fullName>
    </submittedName>
</protein>
<proteinExistence type="inferred from homology"/>
<accession>A0A1L9QWW5</accession>
<dbReference type="EMBL" id="MLAW01000003">
    <property type="protein sequence ID" value="OJJ27154.1"/>
    <property type="molecule type" value="Genomic_DNA"/>
</dbReference>
<evidence type="ECO:0000313" key="2">
    <source>
        <dbReference type="EMBL" id="OJJ27154.1"/>
    </source>
</evidence>
<dbReference type="InterPro" id="IPR005368">
    <property type="entry name" value="UPF0175"/>
</dbReference>
<keyword evidence="3" id="KW-1185">Reference proteome</keyword>
<gene>
    <name evidence="2" type="ORF">BI308_03350</name>
</gene>
<dbReference type="Proteomes" id="UP000183940">
    <property type="component" value="Unassembled WGS sequence"/>
</dbReference>
<dbReference type="InterPro" id="IPR052264">
    <property type="entry name" value="UPF0175_domain"/>
</dbReference>
<sequence>MNTIELKVSLPPGLSEDEAKVLLAIKLYEVGKVSLGKAANLAGYSKRSFIEILGKDRIPVFAYSPEELREEVGL</sequence>
<dbReference type="Pfam" id="PF03683">
    <property type="entry name" value="UPF0175"/>
    <property type="match status" value="1"/>
</dbReference>
<organism evidence="2 3">
    <name type="scientific">Roseofilum reptotaenium AO1-A</name>
    <dbReference type="NCBI Taxonomy" id="1925591"/>
    <lineage>
        <taxon>Bacteria</taxon>
        <taxon>Bacillati</taxon>
        <taxon>Cyanobacteriota</taxon>
        <taxon>Cyanophyceae</taxon>
        <taxon>Desertifilales</taxon>
        <taxon>Desertifilaceae</taxon>
        <taxon>Roseofilum</taxon>
    </lineage>
</organism>
<dbReference type="PANTHER" id="PTHR37525">
    <property type="entry name" value="UPF0175 PROTEIN SSL1255"/>
    <property type="match status" value="1"/>
</dbReference>
<name>A0A1L9QWW5_9CYAN</name>
<evidence type="ECO:0000256" key="1">
    <source>
        <dbReference type="ARBA" id="ARBA00005651"/>
    </source>
</evidence>
<dbReference type="PANTHER" id="PTHR37525:SF1">
    <property type="entry name" value="UPF0175 PROTEIN SSL1255"/>
    <property type="match status" value="1"/>
</dbReference>